<evidence type="ECO:0000313" key="3">
    <source>
        <dbReference type="Proteomes" id="UP000276133"/>
    </source>
</evidence>
<dbReference type="AlphaFoldDB" id="A0A3M7RQI4"/>
<keyword evidence="1" id="KW-0472">Membrane</keyword>
<organism evidence="2 3">
    <name type="scientific">Brachionus plicatilis</name>
    <name type="common">Marine rotifer</name>
    <name type="synonym">Brachionus muelleri</name>
    <dbReference type="NCBI Taxonomy" id="10195"/>
    <lineage>
        <taxon>Eukaryota</taxon>
        <taxon>Metazoa</taxon>
        <taxon>Spiralia</taxon>
        <taxon>Gnathifera</taxon>
        <taxon>Rotifera</taxon>
        <taxon>Eurotatoria</taxon>
        <taxon>Monogononta</taxon>
        <taxon>Pseudotrocha</taxon>
        <taxon>Ploima</taxon>
        <taxon>Brachionidae</taxon>
        <taxon>Brachionus</taxon>
    </lineage>
</organism>
<accession>A0A3M7RQI4</accession>
<name>A0A3M7RQI4_BRAPC</name>
<sequence>MKICSSFFNNQANKMYLCQLERLRLFNVTINFLFGETGFLLLPQYLDFFGIPFGGIVARIFPFYNFSSRLQEY</sequence>
<evidence type="ECO:0000256" key="1">
    <source>
        <dbReference type="SAM" id="Phobius"/>
    </source>
</evidence>
<feature type="transmembrane region" description="Helical" evidence="1">
    <location>
        <begin position="23"/>
        <end position="42"/>
    </location>
</feature>
<proteinExistence type="predicted"/>
<dbReference type="Proteomes" id="UP000276133">
    <property type="component" value="Unassembled WGS sequence"/>
</dbReference>
<reference evidence="2 3" key="1">
    <citation type="journal article" date="2018" name="Sci. Rep.">
        <title>Genomic signatures of local adaptation to the degree of environmental predictability in rotifers.</title>
        <authorList>
            <person name="Franch-Gras L."/>
            <person name="Hahn C."/>
            <person name="Garcia-Roger E.M."/>
            <person name="Carmona M.J."/>
            <person name="Serra M."/>
            <person name="Gomez A."/>
        </authorList>
    </citation>
    <scope>NUCLEOTIDE SEQUENCE [LARGE SCALE GENOMIC DNA]</scope>
    <source>
        <strain evidence="2">HYR1</strain>
    </source>
</reference>
<dbReference type="EMBL" id="REGN01002854">
    <property type="protein sequence ID" value="RNA25801.1"/>
    <property type="molecule type" value="Genomic_DNA"/>
</dbReference>
<evidence type="ECO:0000313" key="2">
    <source>
        <dbReference type="EMBL" id="RNA25801.1"/>
    </source>
</evidence>
<gene>
    <name evidence="2" type="ORF">BpHYR1_043690</name>
</gene>
<protein>
    <submittedName>
        <fullName evidence="2">Uncharacterized protein</fullName>
    </submittedName>
</protein>
<keyword evidence="3" id="KW-1185">Reference proteome</keyword>
<keyword evidence="1" id="KW-1133">Transmembrane helix</keyword>
<keyword evidence="1" id="KW-0812">Transmembrane</keyword>
<comment type="caution">
    <text evidence="2">The sequence shown here is derived from an EMBL/GenBank/DDBJ whole genome shotgun (WGS) entry which is preliminary data.</text>
</comment>